<sequence>MITTSGRVVRKNANASVGRKVQQPRQTPQEQIEEALQARDFSKATTILEFYKSSGQGLGDFPINPWLAYSAFHANDIDKAIEVYKDVLALESFDPINYVYLGCCHYMNGAFQEAEECALRGPECPLQVRLMLHVAQKTHDETKLMAYHAKLLDTMEDQLSLAAAQYIRNHFTEAIDAYKPILAQAAEYRALNVYLAMCYFKLDFYEVSVNVLNVYLQTYSNSAVAINLKAANHYRLFNSRAARSELKLLIDLQRTTYNVETDIVKHNLVVFNNGEGAPQVLPSILNVGIPEARLNLVIYYLRHDQISEAYDLMDNVEPLTTQEYILKAVVNAYVGQNMESQDHLKACKEIFNYVGSSASDRDTIPGRQCMASYFFLLRDFANVLIYLRSIKPYFIRDDTFLYLYGIACAGTGEYAEAEQSLLAVNSEKIKAEFSYTSWLVRSHIMNKQPKLAWDIYLKKEMGESIGILRLLANDCYRTSAFYYAAKAFDVLERLDNDAEYVEGKKGACIGVFQQVFANEETSDAFFDVMKMLDSSIQQHSDDPNIVRDFTQILTTMKEWSKDAKLKRR</sequence>
<dbReference type="InterPro" id="IPR030511">
    <property type="entry name" value="TTC26"/>
</dbReference>
<evidence type="ECO:0000256" key="3">
    <source>
        <dbReference type="ARBA" id="ARBA00022737"/>
    </source>
</evidence>
<comment type="similarity">
    <text evidence="2">Belongs to the IFT56 family.</text>
</comment>
<dbReference type="GO" id="GO:0036064">
    <property type="term" value="C:ciliary basal body"/>
    <property type="evidence" value="ECO:0007669"/>
    <property type="project" value="TreeGrafter"/>
</dbReference>
<dbReference type="GO" id="GO:0030992">
    <property type="term" value="C:intraciliary transport particle B"/>
    <property type="evidence" value="ECO:0007669"/>
    <property type="project" value="TreeGrafter"/>
</dbReference>
<organism evidence="6 7">
    <name type="scientific">Leptomonas seymouri</name>
    <dbReference type="NCBI Taxonomy" id="5684"/>
    <lineage>
        <taxon>Eukaryota</taxon>
        <taxon>Discoba</taxon>
        <taxon>Euglenozoa</taxon>
        <taxon>Kinetoplastea</taxon>
        <taxon>Metakinetoplastina</taxon>
        <taxon>Trypanosomatida</taxon>
        <taxon>Trypanosomatidae</taxon>
        <taxon>Leishmaniinae</taxon>
        <taxon>Leptomonas</taxon>
    </lineage>
</organism>
<evidence type="ECO:0000256" key="5">
    <source>
        <dbReference type="ARBA" id="ARBA00023273"/>
    </source>
</evidence>
<dbReference type="GO" id="GO:0120170">
    <property type="term" value="F:intraciliary transport particle B binding"/>
    <property type="evidence" value="ECO:0007669"/>
    <property type="project" value="TreeGrafter"/>
</dbReference>
<dbReference type="OrthoDB" id="95390at2759"/>
<name>A0A0N0P6K7_LEPSE</name>
<dbReference type="AlphaFoldDB" id="A0A0N0P6K7"/>
<comment type="subcellular location">
    <subcellularLocation>
        <location evidence="1">Cell projection</location>
        <location evidence="1">Cilium</location>
    </subcellularLocation>
</comment>
<accession>A0A0N0P6K7</accession>
<dbReference type="GO" id="GO:0035735">
    <property type="term" value="P:intraciliary transport involved in cilium assembly"/>
    <property type="evidence" value="ECO:0007669"/>
    <property type="project" value="TreeGrafter"/>
</dbReference>
<evidence type="ECO:0000313" key="7">
    <source>
        <dbReference type="Proteomes" id="UP000038009"/>
    </source>
</evidence>
<dbReference type="GO" id="GO:0035720">
    <property type="term" value="P:intraciliary anterograde transport"/>
    <property type="evidence" value="ECO:0007669"/>
    <property type="project" value="TreeGrafter"/>
</dbReference>
<dbReference type="Proteomes" id="UP000038009">
    <property type="component" value="Unassembled WGS sequence"/>
</dbReference>
<dbReference type="OMA" id="FIIRRDY"/>
<dbReference type="Gene3D" id="1.25.40.10">
    <property type="entry name" value="Tetratricopeptide repeat domain"/>
    <property type="match status" value="2"/>
</dbReference>
<keyword evidence="3" id="KW-0677">Repeat</keyword>
<reference evidence="6 7" key="1">
    <citation type="journal article" date="2015" name="PLoS Pathog.">
        <title>Leptomonas seymouri: Adaptations to the Dixenous Life Cycle Analyzed by Genome Sequencing, Transcriptome Profiling and Co-infection with Leishmania donovani.</title>
        <authorList>
            <person name="Kraeva N."/>
            <person name="Butenko A."/>
            <person name="Hlavacova J."/>
            <person name="Kostygov A."/>
            <person name="Myskova J."/>
            <person name="Grybchuk D."/>
            <person name="Lestinova T."/>
            <person name="Votypka J."/>
            <person name="Volf P."/>
            <person name="Opperdoes F."/>
            <person name="Flegontov P."/>
            <person name="Lukes J."/>
            <person name="Yurchenko V."/>
        </authorList>
    </citation>
    <scope>NUCLEOTIDE SEQUENCE [LARGE SCALE GENOMIC DNA]</scope>
    <source>
        <strain evidence="6 7">ATCC 30220</strain>
    </source>
</reference>
<proteinExistence type="inferred from homology"/>
<keyword evidence="4" id="KW-0802">TPR repeat</keyword>
<dbReference type="PANTHER" id="PTHR14781">
    <property type="entry name" value="INTRAFLAGELLAR TRANSPORT PROTEIN 56"/>
    <property type="match status" value="1"/>
</dbReference>
<comment type="caution">
    <text evidence="6">The sequence shown here is derived from an EMBL/GenBank/DDBJ whole genome shotgun (WGS) entry which is preliminary data.</text>
</comment>
<gene>
    <name evidence="6" type="ORF">ABL78_3202</name>
</gene>
<evidence type="ECO:0000256" key="1">
    <source>
        <dbReference type="ARBA" id="ARBA00004138"/>
    </source>
</evidence>
<evidence type="ECO:0008006" key="8">
    <source>
        <dbReference type="Google" id="ProtNLM"/>
    </source>
</evidence>
<dbReference type="GO" id="GO:0097546">
    <property type="term" value="C:ciliary base"/>
    <property type="evidence" value="ECO:0007669"/>
    <property type="project" value="TreeGrafter"/>
</dbReference>
<protein>
    <recommendedName>
        <fullName evidence="8">Intraflagellar transport protein C3</fullName>
    </recommendedName>
</protein>
<dbReference type="PANTHER" id="PTHR14781:SF0">
    <property type="entry name" value="INTRAFLAGELLAR TRANSPORT PROTEIN 56"/>
    <property type="match status" value="1"/>
</dbReference>
<keyword evidence="7" id="KW-1185">Reference proteome</keyword>
<evidence type="ECO:0000256" key="4">
    <source>
        <dbReference type="ARBA" id="ARBA00022803"/>
    </source>
</evidence>
<dbReference type="InterPro" id="IPR011990">
    <property type="entry name" value="TPR-like_helical_dom_sf"/>
</dbReference>
<keyword evidence="5" id="KW-0966">Cell projection</keyword>
<dbReference type="SUPFAM" id="SSF48452">
    <property type="entry name" value="TPR-like"/>
    <property type="match status" value="1"/>
</dbReference>
<evidence type="ECO:0000313" key="6">
    <source>
        <dbReference type="EMBL" id="KPI87729.1"/>
    </source>
</evidence>
<dbReference type="EMBL" id="LJSK01000076">
    <property type="protein sequence ID" value="KPI87729.1"/>
    <property type="molecule type" value="Genomic_DNA"/>
</dbReference>
<dbReference type="VEuPathDB" id="TriTrypDB:Lsey_0076_0250"/>
<evidence type="ECO:0000256" key="2">
    <source>
        <dbReference type="ARBA" id="ARBA00007834"/>
    </source>
</evidence>